<sequence length="236" mass="27278">MAWFQKENKQYFFYEHDMHSHILPGLDDGVKTIEESVAIVKRMLALGVRRFSFTPHISFPSPMNTPEIIRDRLNLLKECLLKEGISLDADAGAEYKVGEYMLELIERDNIASFQGRRVLIEHSFVSPSPSFEEVVFRLQEREYIPVLAHPERYPFYAGCILERVNTLKNRGCKMQVNLLSFTGFYGKEATRGAQILSDAGVIDYLSGDIHSMRQIEHLEKFMKSKNSAFLFKRMNT</sequence>
<dbReference type="PANTHER" id="PTHR39181">
    <property type="entry name" value="TYROSINE-PROTEIN PHOSPHATASE YWQE"/>
    <property type="match status" value="1"/>
</dbReference>
<dbReference type="Proteomes" id="UP000646484">
    <property type="component" value="Unassembled WGS sequence"/>
</dbReference>
<dbReference type="InterPro" id="IPR016667">
    <property type="entry name" value="Caps_polysacc_synth_CpsB/CapC"/>
</dbReference>
<comment type="similarity">
    <text evidence="1">Belongs to the metallo-dependent hydrolases superfamily. CpsB/CapC family.</text>
</comment>
<evidence type="ECO:0000313" key="5">
    <source>
        <dbReference type="EMBL" id="MBC5622730.1"/>
    </source>
</evidence>
<dbReference type="EMBL" id="JACOOH010000007">
    <property type="protein sequence ID" value="MBC5622730.1"/>
    <property type="molecule type" value="Genomic_DNA"/>
</dbReference>
<evidence type="ECO:0000256" key="2">
    <source>
        <dbReference type="ARBA" id="ARBA00013064"/>
    </source>
</evidence>
<reference evidence="5 6" key="1">
    <citation type="submission" date="2020-08" db="EMBL/GenBank/DDBJ databases">
        <title>Genome public.</title>
        <authorList>
            <person name="Liu C."/>
            <person name="Sun Q."/>
        </authorList>
    </citation>
    <scope>NUCLEOTIDE SEQUENCE [LARGE SCALE GENOMIC DNA]</scope>
    <source>
        <strain evidence="5 6">NSJ-56</strain>
    </source>
</reference>
<organism evidence="5 6">
    <name type="scientific">Butyricimonas hominis</name>
    <dbReference type="NCBI Taxonomy" id="2763032"/>
    <lineage>
        <taxon>Bacteria</taxon>
        <taxon>Pseudomonadati</taxon>
        <taxon>Bacteroidota</taxon>
        <taxon>Bacteroidia</taxon>
        <taxon>Bacteroidales</taxon>
        <taxon>Odoribacteraceae</taxon>
        <taxon>Butyricimonas</taxon>
    </lineage>
</organism>
<proteinExistence type="inferred from homology"/>
<dbReference type="InterPro" id="IPR016195">
    <property type="entry name" value="Pol/histidinol_Pase-like"/>
</dbReference>
<evidence type="ECO:0000256" key="4">
    <source>
        <dbReference type="ARBA" id="ARBA00051722"/>
    </source>
</evidence>
<comment type="catalytic activity">
    <reaction evidence="4">
        <text>O-phospho-L-tyrosyl-[protein] + H2O = L-tyrosyl-[protein] + phosphate</text>
        <dbReference type="Rhea" id="RHEA:10684"/>
        <dbReference type="Rhea" id="RHEA-COMP:10136"/>
        <dbReference type="Rhea" id="RHEA-COMP:20101"/>
        <dbReference type="ChEBI" id="CHEBI:15377"/>
        <dbReference type="ChEBI" id="CHEBI:43474"/>
        <dbReference type="ChEBI" id="CHEBI:46858"/>
        <dbReference type="ChEBI" id="CHEBI:61978"/>
        <dbReference type="EC" id="3.1.3.48"/>
    </reaction>
</comment>
<dbReference type="PIRSF" id="PIRSF016557">
    <property type="entry name" value="Caps_synth_CpsB"/>
    <property type="match status" value="1"/>
</dbReference>
<keyword evidence="6" id="KW-1185">Reference proteome</keyword>
<keyword evidence="3" id="KW-0378">Hydrolase</keyword>
<name>A0ABR7D470_9BACT</name>
<dbReference type="PANTHER" id="PTHR39181:SF1">
    <property type="entry name" value="TYROSINE-PROTEIN PHOSPHATASE YWQE"/>
    <property type="match status" value="1"/>
</dbReference>
<comment type="caution">
    <text evidence="5">The sequence shown here is derived from an EMBL/GenBank/DDBJ whole genome shotgun (WGS) entry which is preliminary data.</text>
</comment>
<gene>
    <name evidence="5" type="ORF">H8S64_16680</name>
</gene>
<dbReference type="EC" id="3.1.3.48" evidence="2"/>
<evidence type="ECO:0000313" key="6">
    <source>
        <dbReference type="Proteomes" id="UP000646484"/>
    </source>
</evidence>
<evidence type="ECO:0000256" key="1">
    <source>
        <dbReference type="ARBA" id="ARBA00005750"/>
    </source>
</evidence>
<protein>
    <recommendedName>
        <fullName evidence="2">protein-tyrosine-phosphatase</fullName>
        <ecNumber evidence="2">3.1.3.48</ecNumber>
    </recommendedName>
</protein>
<dbReference type="RefSeq" id="WP_186977538.1">
    <property type="nucleotide sequence ID" value="NZ_JACOOH010000007.1"/>
</dbReference>
<evidence type="ECO:0000256" key="3">
    <source>
        <dbReference type="ARBA" id="ARBA00022801"/>
    </source>
</evidence>
<dbReference type="Gene3D" id="3.20.20.140">
    <property type="entry name" value="Metal-dependent hydrolases"/>
    <property type="match status" value="1"/>
</dbReference>
<dbReference type="SUPFAM" id="SSF89550">
    <property type="entry name" value="PHP domain-like"/>
    <property type="match status" value="1"/>
</dbReference>
<accession>A0ABR7D470</accession>
<dbReference type="Pfam" id="PF19567">
    <property type="entry name" value="CpsB_CapC"/>
    <property type="match status" value="1"/>
</dbReference>